<dbReference type="Pfam" id="PF15073">
    <property type="entry name" value="SPATA48"/>
    <property type="match status" value="1"/>
</dbReference>
<comment type="caution">
    <text evidence="2">The sequence shown here is derived from an EMBL/GenBank/DDBJ whole genome shotgun (WGS) entry which is preliminary data.</text>
</comment>
<protein>
    <submittedName>
        <fullName evidence="2">Uncharacterized protein</fullName>
    </submittedName>
</protein>
<proteinExistence type="predicted"/>
<gene>
    <name evidence="2" type="ORF">PEVE_00042470</name>
</gene>
<name>A0ABN8PEW2_9CNID</name>
<accession>A0ABN8PEW2</accession>
<dbReference type="PANTHER" id="PTHR34759:SF1">
    <property type="entry name" value="SPERMATOGENESIS-ASSOCIATED PROTEIN 48"/>
    <property type="match status" value="1"/>
</dbReference>
<feature type="region of interest" description="Disordered" evidence="1">
    <location>
        <begin position="71"/>
        <end position="95"/>
    </location>
</feature>
<reference evidence="2 3" key="1">
    <citation type="submission" date="2022-05" db="EMBL/GenBank/DDBJ databases">
        <authorList>
            <consortium name="Genoscope - CEA"/>
            <person name="William W."/>
        </authorList>
    </citation>
    <scope>NUCLEOTIDE SEQUENCE [LARGE SCALE GENOMIC DNA]</scope>
</reference>
<sequence length="387" mass="43656">MAVVSNSSLTRPPFGTFRLHLPEDSVATDQRLKRQQAAGRFPSTFTTYDIPSFQEKDEAFFRRFAEQGERRVDAPRRSDTPVVDPISGFTSVGADAEDGNYKQIEPLVNKDHRPQSAVPYGRPIVSPIPDLRSQNAPWETKNKELEQLVQSPSQFPGSREAKDLASQKVPTSELLKNKEWRDAVATRAFYTSETQKLYSGVDWSSRIPPSLPPPPTTVERQPDMVSYRFANKRYAPKAETWQQIGSRPHSWDFVQSRNGYHTYGPTNFCSPSKKTGHIPGYSGHSPGYGERDHPRKTFIPIAVLRTSKPRYTDTAKRGNIPGYAGCVLSSAHHPSHSREPDPKTCTTARVHRELKLPSKVQLSPFRHKGPMSKMVTLTRPYNPFNKV</sequence>
<evidence type="ECO:0000313" key="3">
    <source>
        <dbReference type="Proteomes" id="UP001159427"/>
    </source>
</evidence>
<dbReference type="InterPro" id="IPR027867">
    <property type="entry name" value="SPATA48"/>
</dbReference>
<evidence type="ECO:0000256" key="1">
    <source>
        <dbReference type="SAM" id="MobiDB-lite"/>
    </source>
</evidence>
<dbReference type="Proteomes" id="UP001159427">
    <property type="component" value="Unassembled WGS sequence"/>
</dbReference>
<organism evidence="2 3">
    <name type="scientific">Porites evermanni</name>
    <dbReference type="NCBI Taxonomy" id="104178"/>
    <lineage>
        <taxon>Eukaryota</taxon>
        <taxon>Metazoa</taxon>
        <taxon>Cnidaria</taxon>
        <taxon>Anthozoa</taxon>
        <taxon>Hexacorallia</taxon>
        <taxon>Scleractinia</taxon>
        <taxon>Fungiina</taxon>
        <taxon>Poritidae</taxon>
        <taxon>Porites</taxon>
    </lineage>
</organism>
<dbReference type="EMBL" id="CALNXI010000835">
    <property type="protein sequence ID" value="CAH3142395.1"/>
    <property type="molecule type" value="Genomic_DNA"/>
</dbReference>
<keyword evidence="3" id="KW-1185">Reference proteome</keyword>
<evidence type="ECO:0000313" key="2">
    <source>
        <dbReference type="EMBL" id="CAH3142395.1"/>
    </source>
</evidence>
<dbReference type="PANTHER" id="PTHR34759">
    <property type="entry name" value="SPERMATOGENESIS-ASSOCIATED PROTEIN 48"/>
    <property type="match status" value="1"/>
</dbReference>